<reference evidence="10 11" key="1">
    <citation type="journal article" date="2012" name="BMC Genomics">
        <title>Whole-genome sequencing and identification of Morganella morganii KT pathogenicity-related genes.</title>
        <authorList>
            <person name="Chen Y.T."/>
            <person name="Peng H.L."/>
            <person name="Shia W.C."/>
            <person name="Hsu F.R."/>
            <person name="Ken C.F."/>
            <person name="Tsao Y.M."/>
            <person name="Chen C.H."/>
            <person name="Liu C.E."/>
            <person name="Hsieh M.F."/>
            <person name="Chen H.C."/>
            <person name="Tang C.Y."/>
            <person name="Ku T.H."/>
        </authorList>
    </citation>
    <scope>NUCLEOTIDE SEQUENCE [LARGE SCALE GENOMIC DNA]</scope>
    <source>
        <strain evidence="10 11">KT</strain>
    </source>
</reference>
<dbReference type="PANTHER" id="PTHR43357">
    <property type="entry name" value="INNER MEMBRANE ABC TRANSPORTER PERMEASE PROTEIN YDCV"/>
    <property type="match status" value="1"/>
</dbReference>
<evidence type="ECO:0000256" key="3">
    <source>
        <dbReference type="ARBA" id="ARBA00022475"/>
    </source>
</evidence>
<comment type="subcellular location">
    <subcellularLocation>
        <location evidence="1">Cell inner membrane</location>
        <topology evidence="1">Multi-pass membrane protein</topology>
    </subcellularLocation>
    <subcellularLocation>
        <location evidence="8">Cell membrane</location>
        <topology evidence="8">Multi-pass membrane protein</topology>
    </subcellularLocation>
</comment>
<feature type="transmembrane region" description="Helical" evidence="8">
    <location>
        <begin position="261"/>
        <end position="290"/>
    </location>
</feature>
<evidence type="ECO:0000256" key="5">
    <source>
        <dbReference type="ARBA" id="ARBA00022692"/>
    </source>
</evidence>
<keyword evidence="3" id="KW-1003">Cell membrane</keyword>
<feature type="transmembrane region" description="Helical" evidence="8">
    <location>
        <begin position="499"/>
        <end position="517"/>
    </location>
</feature>
<comment type="similarity">
    <text evidence="8">Belongs to the binding-protein-dependent transport system permease family.</text>
</comment>
<feature type="transmembrane region" description="Helical" evidence="8">
    <location>
        <begin position="31"/>
        <end position="59"/>
    </location>
</feature>
<sequence length="529" mass="56895">MTPLLFLLWLAVSSGVSHWEHLLKYVLPDAILNTLILLLGVGVLVMLIGAGCAWLVTAFDFPGKRLFSWALLLPLAMPTYIVAFAWLDLLHPIGPVQEVIRSLLGYSNPREFRLPDLRSMTGAILLLGLVLYPYVYLTMRAMFMSQPAHLLEAARTLGLSSTGSFFRVALPMARPALVVGTSLALLETLNDIGASEFLGVNTLTVTVYTTWVTRSDLAAAAQIACSMLTVIILLLALEYYGRKNQRYNSGRQMRGILPARLTGIHACLATLLTSLPVLLGFVAPALFLGWESIRRFSDSMEISASLLQSLQNSLLLAAGVTLVVTFVSLIVAWYARSSAISGGAPEARRTLMKVASLGYAVPGTVLAIGLLTPGMSLDNILAELFNYRGLPLLSSGVLLVICCSIRFMAISVGAIDAGLTRIPPGMEQASRLLGESESGTFFRVHLPLLRPALVTGALLVFADVMKELPATLLLRPVNFETLATSLYAEAARGTYEEGAVAALLIVLAGTLPVILLARSQLSSSGPKQR</sequence>
<feature type="transmembrane region" description="Helical" evidence="8">
    <location>
        <begin position="356"/>
        <end position="377"/>
    </location>
</feature>
<dbReference type="Proteomes" id="UP000011834">
    <property type="component" value="Chromosome"/>
</dbReference>
<dbReference type="KEGG" id="mmk:MU9_1226"/>
<feature type="transmembrane region" description="Helical" evidence="8">
    <location>
        <begin position="397"/>
        <end position="419"/>
    </location>
</feature>
<name>M1ST53_MORMO</name>
<keyword evidence="6 8" id="KW-1133">Transmembrane helix</keyword>
<dbReference type="CDD" id="cd06261">
    <property type="entry name" value="TM_PBP2"/>
    <property type="match status" value="2"/>
</dbReference>
<proteinExistence type="inferred from homology"/>
<evidence type="ECO:0000256" key="7">
    <source>
        <dbReference type="ARBA" id="ARBA00023136"/>
    </source>
</evidence>
<organism evidence="10 11">
    <name type="scientific">Morganella morganii subsp. morganii KT</name>
    <dbReference type="NCBI Taxonomy" id="1124991"/>
    <lineage>
        <taxon>Bacteria</taxon>
        <taxon>Pseudomonadati</taxon>
        <taxon>Pseudomonadota</taxon>
        <taxon>Gammaproteobacteria</taxon>
        <taxon>Enterobacterales</taxon>
        <taxon>Morganellaceae</taxon>
        <taxon>Morganella</taxon>
    </lineage>
</organism>
<dbReference type="FunFam" id="1.10.3720.10:FF:000088">
    <property type="entry name" value="Iron(III) ABC transporter, permease protein"/>
    <property type="match status" value="1"/>
</dbReference>
<keyword evidence="4" id="KW-0997">Cell inner membrane</keyword>
<dbReference type="PROSITE" id="PS50928">
    <property type="entry name" value="ABC_TM1"/>
    <property type="match status" value="2"/>
</dbReference>
<dbReference type="GO" id="GO:0055085">
    <property type="term" value="P:transmembrane transport"/>
    <property type="evidence" value="ECO:0007669"/>
    <property type="project" value="InterPro"/>
</dbReference>
<evidence type="ECO:0000256" key="4">
    <source>
        <dbReference type="ARBA" id="ARBA00022519"/>
    </source>
</evidence>
<dbReference type="AlphaFoldDB" id="M1ST53"/>
<dbReference type="Pfam" id="PF00528">
    <property type="entry name" value="BPD_transp_1"/>
    <property type="match status" value="2"/>
</dbReference>
<feature type="transmembrane region" description="Helical" evidence="8">
    <location>
        <begin position="117"/>
        <end position="137"/>
    </location>
</feature>
<dbReference type="eggNOG" id="COG1178">
    <property type="taxonomic scope" value="Bacteria"/>
</dbReference>
<keyword evidence="11" id="KW-1185">Reference proteome</keyword>
<evidence type="ECO:0000256" key="2">
    <source>
        <dbReference type="ARBA" id="ARBA00022448"/>
    </source>
</evidence>
<evidence type="ECO:0000313" key="11">
    <source>
        <dbReference type="Proteomes" id="UP000011834"/>
    </source>
</evidence>
<dbReference type="InterPro" id="IPR000515">
    <property type="entry name" value="MetI-like"/>
</dbReference>
<feature type="transmembrane region" description="Helical" evidence="8">
    <location>
        <begin position="66"/>
        <end position="87"/>
    </location>
</feature>
<feature type="transmembrane region" description="Helical" evidence="8">
    <location>
        <begin position="310"/>
        <end position="335"/>
    </location>
</feature>
<feature type="transmembrane region" description="Helical" evidence="8">
    <location>
        <begin position="217"/>
        <end position="240"/>
    </location>
</feature>
<evidence type="ECO:0000259" key="9">
    <source>
        <dbReference type="PROSITE" id="PS50928"/>
    </source>
</evidence>
<keyword evidence="5 8" id="KW-0812">Transmembrane</keyword>
<dbReference type="PANTHER" id="PTHR43357:SF3">
    <property type="entry name" value="FE(3+)-TRANSPORT SYSTEM PERMEASE PROTEIN FBPB 2"/>
    <property type="match status" value="1"/>
</dbReference>
<feature type="domain" description="ABC transmembrane type-1" evidence="9">
    <location>
        <begin position="310"/>
        <end position="517"/>
    </location>
</feature>
<evidence type="ECO:0000313" key="10">
    <source>
        <dbReference type="EMBL" id="AGG30272.1"/>
    </source>
</evidence>
<gene>
    <name evidence="10" type="ORF">MU9_1226</name>
</gene>
<evidence type="ECO:0000256" key="6">
    <source>
        <dbReference type="ARBA" id="ARBA00022989"/>
    </source>
</evidence>
<keyword evidence="2 8" id="KW-0813">Transport</keyword>
<dbReference type="EMBL" id="CP004345">
    <property type="protein sequence ID" value="AGG30272.1"/>
    <property type="molecule type" value="Genomic_DNA"/>
</dbReference>
<protein>
    <submittedName>
        <fullName evidence="10">Ferric iron ABC transporter, permease protein</fullName>
    </submittedName>
</protein>
<evidence type="ECO:0000256" key="8">
    <source>
        <dbReference type="RuleBase" id="RU363032"/>
    </source>
</evidence>
<accession>M1ST53</accession>
<dbReference type="HOGENOM" id="CLU_021838_0_2_6"/>
<dbReference type="Gene3D" id="1.10.3720.10">
    <property type="entry name" value="MetI-like"/>
    <property type="match status" value="2"/>
</dbReference>
<evidence type="ECO:0000256" key="1">
    <source>
        <dbReference type="ARBA" id="ARBA00004429"/>
    </source>
</evidence>
<keyword evidence="7 8" id="KW-0472">Membrane</keyword>
<dbReference type="GO" id="GO:0005886">
    <property type="term" value="C:plasma membrane"/>
    <property type="evidence" value="ECO:0007669"/>
    <property type="project" value="UniProtKB-SubCell"/>
</dbReference>
<dbReference type="InterPro" id="IPR035906">
    <property type="entry name" value="MetI-like_sf"/>
</dbReference>
<feature type="domain" description="ABC transmembrane type-1" evidence="9">
    <location>
        <begin position="31"/>
        <end position="236"/>
    </location>
</feature>
<dbReference type="SUPFAM" id="SSF161098">
    <property type="entry name" value="MetI-like"/>
    <property type="match status" value="2"/>
</dbReference>
<feature type="transmembrane region" description="Helical" evidence="8">
    <location>
        <begin position="165"/>
        <end position="186"/>
    </location>
</feature>